<sequence>MVRATHPTLLLCFCLRDCGIASRCARPSLPPSRPAVSVLVARRSAGLWRNNAIFR</sequence>
<dbReference type="Proteomes" id="UP000476176">
    <property type="component" value="Unassembled WGS sequence"/>
</dbReference>
<proteinExistence type="predicted"/>
<dbReference type="EMBL" id="QXFW01001907">
    <property type="protein sequence ID" value="KAE8984333.1"/>
    <property type="molecule type" value="Genomic_DNA"/>
</dbReference>
<evidence type="ECO:0008006" key="8">
    <source>
        <dbReference type="Google" id="ProtNLM"/>
    </source>
</evidence>
<evidence type="ECO:0000256" key="1">
    <source>
        <dbReference type="SAM" id="SignalP"/>
    </source>
</evidence>
<evidence type="ECO:0000313" key="6">
    <source>
        <dbReference type="Proteomes" id="UP000476176"/>
    </source>
</evidence>
<dbReference type="EMBL" id="QXGC01000325">
    <property type="protein sequence ID" value="KAE9240485.1"/>
    <property type="molecule type" value="Genomic_DNA"/>
</dbReference>
<comment type="caution">
    <text evidence="2">The sequence shown here is derived from an EMBL/GenBank/DDBJ whole genome shotgun (WGS) entry which is preliminary data.</text>
</comment>
<gene>
    <name evidence="4" type="ORF">PF004_g7484</name>
    <name evidence="3" type="ORF">PF010_g22508</name>
    <name evidence="2" type="ORF">PF011_g20818</name>
</gene>
<evidence type="ECO:0000313" key="2">
    <source>
        <dbReference type="EMBL" id="KAE8984333.1"/>
    </source>
</evidence>
<dbReference type="Proteomes" id="UP000460718">
    <property type="component" value="Unassembled WGS sequence"/>
</dbReference>
<organism evidence="2 5">
    <name type="scientific">Phytophthora fragariae</name>
    <dbReference type="NCBI Taxonomy" id="53985"/>
    <lineage>
        <taxon>Eukaryota</taxon>
        <taxon>Sar</taxon>
        <taxon>Stramenopiles</taxon>
        <taxon>Oomycota</taxon>
        <taxon>Peronosporomycetes</taxon>
        <taxon>Peronosporales</taxon>
        <taxon>Peronosporaceae</taxon>
        <taxon>Phytophthora</taxon>
    </lineage>
</organism>
<reference evidence="5 6" key="1">
    <citation type="submission" date="2018-09" db="EMBL/GenBank/DDBJ databases">
        <title>Genomic investigation of the strawberry pathogen Phytophthora fragariae indicates pathogenicity is determined by transcriptional variation in three key races.</title>
        <authorList>
            <person name="Adams T.M."/>
            <person name="Armitage A.D."/>
            <person name="Sobczyk M.K."/>
            <person name="Bates H.J."/>
            <person name="Dunwell J.M."/>
            <person name="Nellist C.F."/>
            <person name="Harrison R.J."/>
        </authorList>
    </citation>
    <scope>NUCLEOTIDE SEQUENCE [LARGE SCALE GENOMIC DNA]</scope>
    <source>
        <strain evidence="4 6">BC-23</strain>
        <strain evidence="3 7">ONT-3</strain>
        <strain evidence="2 5">SCRP245</strain>
    </source>
</reference>
<feature type="signal peptide" evidence="1">
    <location>
        <begin position="1"/>
        <end position="21"/>
    </location>
</feature>
<evidence type="ECO:0000313" key="4">
    <source>
        <dbReference type="EMBL" id="KAE9240485.1"/>
    </source>
</evidence>
<evidence type="ECO:0000313" key="7">
    <source>
        <dbReference type="Proteomes" id="UP000488956"/>
    </source>
</evidence>
<dbReference type="AlphaFoldDB" id="A0A6A3IY60"/>
<accession>A0A6A3IY60</accession>
<dbReference type="Proteomes" id="UP000488956">
    <property type="component" value="Unassembled WGS sequence"/>
</dbReference>
<name>A0A6A3IY60_9STRA</name>
<keyword evidence="1" id="KW-0732">Signal</keyword>
<dbReference type="EMBL" id="QXFX01002152">
    <property type="protein sequence ID" value="KAE9080106.1"/>
    <property type="molecule type" value="Genomic_DNA"/>
</dbReference>
<protein>
    <recommendedName>
        <fullName evidence="8">RxLR effector protein</fullName>
    </recommendedName>
</protein>
<evidence type="ECO:0000313" key="3">
    <source>
        <dbReference type="EMBL" id="KAE9080106.1"/>
    </source>
</evidence>
<feature type="chain" id="PRO_5036164447" description="RxLR effector protein" evidence="1">
    <location>
        <begin position="22"/>
        <end position="55"/>
    </location>
</feature>
<evidence type="ECO:0000313" key="5">
    <source>
        <dbReference type="Proteomes" id="UP000460718"/>
    </source>
</evidence>